<protein>
    <recommendedName>
        <fullName evidence="2">PORR domain-containing protein</fullName>
    </recommendedName>
</protein>
<dbReference type="PANTHER" id="PTHR31476:SF4">
    <property type="entry name" value="PROTEIN WHAT'S THIS FACTOR 1 HOMOLOG, CHLOROPLASTIC"/>
    <property type="match status" value="1"/>
</dbReference>
<dbReference type="Pfam" id="PF11955">
    <property type="entry name" value="PORR"/>
    <property type="match status" value="1"/>
</dbReference>
<feature type="compositionally biased region" description="Basic and acidic residues" evidence="1">
    <location>
        <begin position="136"/>
        <end position="145"/>
    </location>
</feature>
<evidence type="ECO:0000313" key="3">
    <source>
        <dbReference type="EMBL" id="CAK9272471.1"/>
    </source>
</evidence>
<evidence type="ECO:0000256" key="1">
    <source>
        <dbReference type="SAM" id="MobiDB-lite"/>
    </source>
</evidence>
<dbReference type="InterPro" id="IPR021099">
    <property type="entry name" value="PORR_domain"/>
</dbReference>
<evidence type="ECO:0000313" key="4">
    <source>
        <dbReference type="Proteomes" id="UP001497444"/>
    </source>
</evidence>
<reference evidence="3" key="1">
    <citation type="submission" date="2024-02" db="EMBL/GenBank/DDBJ databases">
        <authorList>
            <consortium name="ELIXIR-Norway"/>
            <consortium name="Elixir Norway"/>
        </authorList>
    </citation>
    <scope>NUCLEOTIDE SEQUENCE</scope>
</reference>
<dbReference type="InterPro" id="IPR045040">
    <property type="entry name" value="PORR_fam"/>
</dbReference>
<gene>
    <name evidence="3" type="ORF">CSSPJE1EN1_LOCUS17949</name>
</gene>
<feature type="region of interest" description="Disordered" evidence="1">
    <location>
        <begin position="110"/>
        <end position="145"/>
    </location>
</feature>
<feature type="compositionally biased region" description="Acidic residues" evidence="1">
    <location>
        <begin position="119"/>
        <end position="135"/>
    </location>
</feature>
<keyword evidence="4" id="KW-1185">Reference proteome</keyword>
<accession>A0ABP0X381</accession>
<name>A0ABP0X381_9BRYO</name>
<evidence type="ECO:0000259" key="2">
    <source>
        <dbReference type="Pfam" id="PF11955"/>
    </source>
</evidence>
<feature type="domain" description="PORR" evidence="2">
    <location>
        <begin position="62"/>
        <end position="114"/>
    </location>
</feature>
<sequence>MRIKEPLVRQPGQDPHLAITALEMSTQEKAAARKELEEELSKRLGDEPEAIVRVPSSQCEQALLIRHPEVFYVSLKGTCDSGFLQEAYEGSKLKEKDPLALLKERRAELAAQGKKAETIDENSDDDWDDDNEQDDDSVRDWTVRGKQIHEPDADLSCFTI</sequence>
<dbReference type="PANTHER" id="PTHR31476">
    <property type="entry name" value="PROTEIN WHAT'S THIS FACTOR 1 HOMOLOG, CHLOROPLASTIC"/>
    <property type="match status" value="1"/>
</dbReference>
<proteinExistence type="predicted"/>
<dbReference type="Proteomes" id="UP001497444">
    <property type="component" value="Chromosome 4"/>
</dbReference>
<organism evidence="3 4">
    <name type="scientific">Sphagnum jensenii</name>
    <dbReference type="NCBI Taxonomy" id="128206"/>
    <lineage>
        <taxon>Eukaryota</taxon>
        <taxon>Viridiplantae</taxon>
        <taxon>Streptophyta</taxon>
        <taxon>Embryophyta</taxon>
        <taxon>Bryophyta</taxon>
        <taxon>Sphagnophytina</taxon>
        <taxon>Sphagnopsida</taxon>
        <taxon>Sphagnales</taxon>
        <taxon>Sphagnaceae</taxon>
        <taxon>Sphagnum</taxon>
    </lineage>
</organism>
<dbReference type="EMBL" id="OZ020099">
    <property type="protein sequence ID" value="CAK9272471.1"/>
    <property type="molecule type" value="Genomic_DNA"/>
</dbReference>